<evidence type="ECO:0000313" key="1">
    <source>
        <dbReference type="EMBL" id="CAE6717586.1"/>
    </source>
</evidence>
<reference evidence="1 2" key="1">
    <citation type="submission" date="2021-02" db="EMBL/GenBank/DDBJ databases">
        <authorList>
            <person name="Vanwijnsberghe S."/>
        </authorList>
    </citation>
    <scope>NUCLEOTIDE SEQUENCE [LARGE SCALE GENOMIC DNA]</scope>
    <source>
        <strain evidence="1 2">R-69776</strain>
    </source>
</reference>
<accession>A0ABN7L075</accession>
<comment type="caution">
    <text evidence="1">The sequence shown here is derived from an EMBL/GenBank/DDBJ whole genome shotgun (WGS) entry which is preliminary data.</text>
</comment>
<keyword evidence="2" id="KW-1185">Reference proteome</keyword>
<proteinExistence type="predicted"/>
<protein>
    <submittedName>
        <fullName evidence="1">Uncharacterized protein</fullName>
    </submittedName>
</protein>
<evidence type="ECO:0000313" key="2">
    <source>
        <dbReference type="Proteomes" id="UP000673821"/>
    </source>
</evidence>
<dbReference type="EMBL" id="CAJNBH010000003">
    <property type="protein sequence ID" value="CAE6717586.1"/>
    <property type="molecule type" value="Genomic_DNA"/>
</dbReference>
<organism evidence="1 2">
    <name type="scientific">Paraburkholderia nemoris</name>
    <dbReference type="NCBI Taxonomy" id="2793076"/>
    <lineage>
        <taxon>Bacteria</taxon>
        <taxon>Pseudomonadati</taxon>
        <taxon>Pseudomonadota</taxon>
        <taxon>Betaproteobacteria</taxon>
        <taxon>Burkholderiales</taxon>
        <taxon>Burkholderiaceae</taxon>
        <taxon>Paraburkholderia</taxon>
    </lineage>
</organism>
<name>A0ABN7L075_9BURK</name>
<sequence length="66" mass="7489">MTLQTVPLDFVARFALAQLRCKLPALQLRIRLARVKLCSSASARDAHGKNCYWLQRTNGHVVREPV</sequence>
<gene>
    <name evidence="1" type="ORF">R69776_01393</name>
</gene>
<dbReference type="Proteomes" id="UP000673821">
    <property type="component" value="Unassembled WGS sequence"/>
</dbReference>